<accession>A0A8H2XBD4</accession>
<evidence type="ECO:0000256" key="1">
    <source>
        <dbReference type="PROSITE-ProRule" id="PRU00266"/>
    </source>
</evidence>
<evidence type="ECO:0000259" key="2">
    <source>
        <dbReference type="PROSITE" id="PS50137"/>
    </source>
</evidence>
<sequence>MTDSDFNRRVGSYRFPSSFAGADTWSAAVQEWADRKRVHLDFRCYQSGPAHALTFTSVPIIGGVPHPEYQGVGASAKAAKNQASERVGRSGHC</sequence>
<gene>
    <name evidence="3" type="ORF">RDB_LOCUS34021</name>
</gene>
<dbReference type="GO" id="GO:0003723">
    <property type="term" value="F:RNA binding"/>
    <property type="evidence" value="ECO:0007669"/>
    <property type="project" value="UniProtKB-UniRule"/>
</dbReference>
<dbReference type="OrthoDB" id="3167539at2759"/>
<dbReference type="PROSITE" id="PS50137">
    <property type="entry name" value="DS_RBD"/>
    <property type="match status" value="1"/>
</dbReference>
<reference evidence="3" key="1">
    <citation type="submission" date="2021-01" db="EMBL/GenBank/DDBJ databases">
        <authorList>
            <person name="Kaushik A."/>
        </authorList>
    </citation>
    <scope>NUCLEOTIDE SEQUENCE</scope>
    <source>
        <strain evidence="3">AG3-1AP</strain>
    </source>
</reference>
<dbReference type="EMBL" id="CAJMWV010000965">
    <property type="protein sequence ID" value="CAE6422585.1"/>
    <property type="molecule type" value="Genomic_DNA"/>
</dbReference>
<organism evidence="3 4">
    <name type="scientific">Rhizoctonia solani</name>
    <dbReference type="NCBI Taxonomy" id="456999"/>
    <lineage>
        <taxon>Eukaryota</taxon>
        <taxon>Fungi</taxon>
        <taxon>Dikarya</taxon>
        <taxon>Basidiomycota</taxon>
        <taxon>Agaricomycotina</taxon>
        <taxon>Agaricomycetes</taxon>
        <taxon>Cantharellales</taxon>
        <taxon>Ceratobasidiaceae</taxon>
        <taxon>Rhizoctonia</taxon>
    </lineage>
</organism>
<dbReference type="Proteomes" id="UP000663831">
    <property type="component" value="Unassembled WGS sequence"/>
</dbReference>
<dbReference type="InterPro" id="IPR014720">
    <property type="entry name" value="dsRBD_dom"/>
</dbReference>
<dbReference type="AlphaFoldDB" id="A0A8H2XBD4"/>
<comment type="caution">
    <text evidence="3">The sequence shown here is derived from an EMBL/GenBank/DDBJ whole genome shotgun (WGS) entry which is preliminary data.</text>
</comment>
<evidence type="ECO:0000313" key="3">
    <source>
        <dbReference type="EMBL" id="CAE6422585.1"/>
    </source>
</evidence>
<protein>
    <recommendedName>
        <fullName evidence="2">DRBM domain-containing protein</fullName>
    </recommendedName>
</protein>
<evidence type="ECO:0000313" key="4">
    <source>
        <dbReference type="Proteomes" id="UP000663831"/>
    </source>
</evidence>
<dbReference type="Gene3D" id="3.30.160.20">
    <property type="match status" value="1"/>
</dbReference>
<feature type="domain" description="DRBM" evidence="2">
    <location>
        <begin position="24"/>
        <end position="87"/>
    </location>
</feature>
<keyword evidence="1" id="KW-0694">RNA-binding</keyword>
<name>A0A8H2XBD4_9AGAM</name>
<proteinExistence type="predicted"/>
<dbReference type="SUPFAM" id="SSF54768">
    <property type="entry name" value="dsRNA-binding domain-like"/>
    <property type="match status" value="1"/>
</dbReference>
<dbReference type="Pfam" id="PF00035">
    <property type="entry name" value="dsrm"/>
    <property type="match status" value="1"/>
</dbReference>